<feature type="non-terminal residue" evidence="1">
    <location>
        <position position="1"/>
    </location>
</feature>
<sequence>GNESVAYIADKSLSTPATLLTLDDIIGSIGEVIYPKVKGIYCEPVVRYARNNANGKYEKVIQITNANKAAFDESYVIGLSGADAELMWTRAHILWEAYRQIEPAPNDMANCDWIVTDSDAVWYLDTWLTYMGAINTDGTTAGIEFEPKKRIAFSVPYETGKDWFLTQHHRLKLPHQTNDTAIEFLIEKLNKNIVMGKELVSLQAMLYGEVTDIAMYVQDVYDPGTLLADWQDS</sequence>
<proteinExistence type="predicted"/>
<organism evidence="1">
    <name type="scientific">marine sediment metagenome</name>
    <dbReference type="NCBI Taxonomy" id="412755"/>
    <lineage>
        <taxon>unclassified sequences</taxon>
        <taxon>metagenomes</taxon>
        <taxon>ecological metagenomes</taxon>
    </lineage>
</organism>
<evidence type="ECO:0000313" key="1">
    <source>
        <dbReference type="EMBL" id="GAH18086.1"/>
    </source>
</evidence>
<feature type="non-terminal residue" evidence="1">
    <location>
        <position position="233"/>
    </location>
</feature>
<reference evidence="1" key="1">
    <citation type="journal article" date="2014" name="Front. Microbiol.">
        <title>High frequency of phylogenetically diverse reductive dehalogenase-homologous genes in deep subseafloor sedimentary metagenomes.</title>
        <authorList>
            <person name="Kawai M."/>
            <person name="Futagami T."/>
            <person name="Toyoda A."/>
            <person name="Takaki Y."/>
            <person name="Nishi S."/>
            <person name="Hori S."/>
            <person name="Arai W."/>
            <person name="Tsubouchi T."/>
            <person name="Morono Y."/>
            <person name="Uchiyama I."/>
            <person name="Ito T."/>
            <person name="Fujiyama A."/>
            <person name="Inagaki F."/>
            <person name="Takami H."/>
        </authorList>
    </citation>
    <scope>NUCLEOTIDE SEQUENCE</scope>
    <source>
        <strain evidence="1">Expedition CK06-06</strain>
    </source>
</reference>
<dbReference type="EMBL" id="BART01033258">
    <property type="protein sequence ID" value="GAH18086.1"/>
    <property type="molecule type" value="Genomic_DNA"/>
</dbReference>
<name>X1DBD9_9ZZZZ</name>
<protein>
    <submittedName>
        <fullName evidence="1">Uncharacterized protein</fullName>
    </submittedName>
</protein>
<dbReference type="AlphaFoldDB" id="X1DBD9"/>
<comment type="caution">
    <text evidence="1">The sequence shown here is derived from an EMBL/GenBank/DDBJ whole genome shotgun (WGS) entry which is preliminary data.</text>
</comment>
<gene>
    <name evidence="1" type="ORF">S01H4_57221</name>
</gene>
<accession>X1DBD9</accession>